<evidence type="ECO:0000256" key="1">
    <source>
        <dbReference type="ARBA" id="ARBA00022801"/>
    </source>
</evidence>
<dbReference type="PANTHER" id="PTHR35561:SF1">
    <property type="entry name" value="RNA 2',3'-CYCLIC PHOSPHODIESTERASE"/>
    <property type="match status" value="1"/>
</dbReference>
<dbReference type="HAMAP" id="MF_01940">
    <property type="entry name" value="RNA_CPDase"/>
    <property type="match status" value="1"/>
</dbReference>
<evidence type="ECO:0000256" key="2">
    <source>
        <dbReference type="HAMAP-Rule" id="MF_01940"/>
    </source>
</evidence>
<dbReference type="GO" id="GO:0008664">
    <property type="term" value="F:RNA 2',3'-cyclic 3'-phosphodiesterase activity"/>
    <property type="evidence" value="ECO:0007669"/>
    <property type="project" value="UniProtKB-EC"/>
</dbReference>
<dbReference type="InterPro" id="IPR014051">
    <property type="entry name" value="Phosphoesterase_HXTX"/>
</dbReference>
<feature type="active site" description="Proton acceptor" evidence="2">
    <location>
        <position position="123"/>
    </location>
</feature>
<protein>
    <recommendedName>
        <fullName evidence="2">RNA 2',3'-cyclic phosphodiesterase</fullName>
        <shortName evidence="2">RNA 2',3'-CPDase</shortName>
        <ecNumber evidence="2">3.1.4.58</ecNumber>
    </recommendedName>
</protein>
<keyword evidence="4" id="KW-0436">Ligase</keyword>
<organism evidence="4 5">
    <name type="scientific">Candidatus Uhrbacteria bacterium RIFCSPHIGHO2_12_FULL_60_25</name>
    <dbReference type="NCBI Taxonomy" id="1802399"/>
    <lineage>
        <taxon>Bacteria</taxon>
        <taxon>Candidatus Uhriibacteriota</taxon>
    </lineage>
</organism>
<dbReference type="STRING" id="1802399.A3E39_04275"/>
<proteinExistence type="inferred from homology"/>
<dbReference type="EMBL" id="MGEH01000037">
    <property type="protein sequence ID" value="OGL78105.1"/>
    <property type="molecule type" value="Genomic_DNA"/>
</dbReference>
<evidence type="ECO:0000259" key="3">
    <source>
        <dbReference type="Pfam" id="PF02834"/>
    </source>
</evidence>
<comment type="function">
    <text evidence="2">Hydrolyzes RNA 2',3'-cyclic phosphodiester to an RNA 2'-phosphomonoester.</text>
</comment>
<comment type="caution">
    <text evidence="4">The sequence shown here is derived from an EMBL/GenBank/DDBJ whole genome shotgun (WGS) entry which is preliminary data.</text>
</comment>
<feature type="short sequence motif" description="HXTX 2" evidence="2">
    <location>
        <begin position="123"/>
        <end position="126"/>
    </location>
</feature>
<feature type="domain" description="Phosphoesterase HXTX" evidence="3">
    <location>
        <begin position="10"/>
        <end position="82"/>
    </location>
</feature>
<dbReference type="EC" id="3.1.4.58" evidence="2"/>
<feature type="active site" description="Proton donor" evidence="2">
    <location>
        <position position="38"/>
    </location>
</feature>
<evidence type="ECO:0000313" key="5">
    <source>
        <dbReference type="Proteomes" id="UP000176603"/>
    </source>
</evidence>
<dbReference type="Proteomes" id="UP000176603">
    <property type="component" value="Unassembled WGS sequence"/>
</dbReference>
<dbReference type="SUPFAM" id="SSF55144">
    <property type="entry name" value="LigT-like"/>
    <property type="match status" value="1"/>
</dbReference>
<dbReference type="InterPro" id="IPR009097">
    <property type="entry name" value="Cyclic_Pdiesterase"/>
</dbReference>
<dbReference type="NCBIfam" id="TIGR02258">
    <property type="entry name" value="2_5_ligase"/>
    <property type="match status" value="1"/>
</dbReference>
<dbReference type="Gene3D" id="3.90.1140.10">
    <property type="entry name" value="Cyclic phosphodiesterase"/>
    <property type="match status" value="1"/>
</dbReference>
<comment type="similarity">
    <text evidence="2">Belongs to the 2H phosphoesterase superfamily. ThpR family.</text>
</comment>
<dbReference type="GO" id="GO:0004113">
    <property type="term" value="F:2',3'-cyclic-nucleotide 3'-phosphodiesterase activity"/>
    <property type="evidence" value="ECO:0007669"/>
    <property type="project" value="InterPro"/>
</dbReference>
<accession>A0A1F7UIJ0</accession>
<dbReference type="Pfam" id="PF02834">
    <property type="entry name" value="LigT_PEase"/>
    <property type="match status" value="1"/>
</dbReference>
<feature type="short sequence motif" description="HXTX 1" evidence="2">
    <location>
        <begin position="38"/>
        <end position="41"/>
    </location>
</feature>
<gene>
    <name evidence="4" type="ORF">A3E39_04275</name>
</gene>
<dbReference type="InterPro" id="IPR004175">
    <property type="entry name" value="RNA_CPDase"/>
</dbReference>
<dbReference type="PANTHER" id="PTHR35561">
    <property type="entry name" value="RNA 2',3'-CYCLIC PHOSPHODIESTERASE"/>
    <property type="match status" value="1"/>
</dbReference>
<name>A0A1F7UIJ0_9BACT</name>
<keyword evidence="1 2" id="KW-0378">Hydrolase</keyword>
<evidence type="ECO:0000313" key="4">
    <source>
        <dbReference type="EMBL" id="OGL78105.1"/>
    </source>
</evidence>
<reference evidence="4 5" key="1">
    <citation type="journal article" date="2016" name="Nat. Commun.">
        <title>Thousands of microbial genomes shed light on interconnected biogeochemical processes in an aquifer system.</title>
        <authorList>
            <person name="Anantharaman K."/>
            <person name="Brown C.T."/>
            <person name="Hug L.A."/>
            <person name="Sharon I."/>
            <person name="Castelle C.J."/>
            <person name="Probst A.J."/>
            <person name="Thomas B.C."/>
            <person name="Singh A."/>
            <person name="Wilkins M.J."/>
            <person name="Karaoz U."/>
            <person name="Brodie E.L."/>
            <person name="Williams K.H."/>
            <person name="Hubbard S.S."/>
            <person name="Banfield J.F."/>
        </authorList>
    </citation>
    <scope>NUCLEOTIDE SEQUENCE [LARGE SCALE GENOMIC DNA]</scope>
</reference>
<dbReference type="AlphaFoldDB" id="A0A1F7UIJ0"/>
<dbReference type="GO" id="GO:0016874">
    <property type="term" value="F:ligase activity"/>
    <property type="evidence" value="ECO:0007669"/>
    <property type="project" value="UniProtKB-KW"/>
</dbReference>
<sequence>MRLFLALPLPDELRSGLITSLERADLPRVRIVRSDLWHITLAFLDDVPDLDVEPLVNTCHGLTDGPGTITIDRLETFPHGNPRLVVASGIAEPRQDWSTFVEGLRSAMLEFAPAIDRKPWSPHITLGRSGKDELLPMWKASVGPWTWQPGGFSLMKSTLAEDGPTYESLHDFFFV</sequence>
<comment type="catalytic activity">
    <reaction evidence="2">
        <text>a 3'-end 2',3'-cyclophospho-ribonucleotide-RNA + H2O = a 3'-end 2'-phospho-ribonucleotide-RNA + H(+)</text>
        <dbReference type="Rhea" id="RHEA:11828"/>
        <dbReference type="Rhea" id="RHEA-COMP:10464"/>
        <dbReference type="Rhea" id="RHEA-COMP:17353"/>
        <dbReference type="ChEBI" id="CHEBI:15377"/>
        <dbReference type="ChEBI" id="CHEBI:15378"/>
        <dbReference type="ChEBI" id="CHEBI:83064"/>
        <dbReference type="ChEBI" id="CHEBI:173113"/>
        <dbReference type="EC" id="3.1.4.58"/>
    </reaction>
</comment>